<dbReference type="Proteomes" id="UP000027222">
    <property type="component" value="Unassembled WGS sequence"/>
</dbReference>
<accession>A0A067U0F8</accession>
<proteinExistence type="predicted"/>
<evidence type="ECO:0000313" key="3">
    <source>
        <dbReference type="Proteomes" id="UP000027222"/>
    </source>
</evidence>
<dbReference type="EMBL" id="KL142367">
    <property type="protein sequence ID" value="KDR85779.1"/>
    <property type="molecule type" value="Genomic_DNA"/>
</dbReference>
<evidence type="ECO:0000313" key="2">
    <source>
        <dbReference type="EMBL" id="KDR85779.1"/>
    </source>
</evidence>
<sequence>MTRKRKRRRKRKEKRTTRYDYFVYVIQSLFENIQGKGRPHSPASWQCAYFVLSIVSIFISRCSQTRPLRATTLMTRKMKMKRTKTNTSKRPTTLLRPPARSVPLMKLPTKTTPKDQRKSKPRRASCAIPCTQLDSNSKLIRGQTIPKKRPVSVP</sequence>
<dbReference type="AlphaFoldDB" id="A0A067U0F8"/>
<feature type="region of interest" description="Disordered" evidence="1">
    <location>
        <begin position="76"/>
        <end position="130"/>
    </location>
</feature>
<keyword evidence="3" id="KW-1185">Reference proteome</keyword>
<evidence type="ECO:0000256" key="1">
    <source>
        <dbReference type="SAM" id="MobiDB-lite"/>
    </source>
</evidence>
<protein>
    <submittedName>
        <fullName evidence="2">Uncharacterized protein</fullName>
    </submittedName>
</protein>
<dbReference type="HOGENOM" id="CLU_1704336_0_0_1"/>
<gene>
    <name evidence="2" type="ORF">GALMADRAFT_386645</name>
</gene>
<name>A0A067U0F8_GALM3</name>
<reference evidence="3" key="1">
    <citation type="journal article" date="2014" name="Proc. Natl. Acad. Sci. U.S.A.">
        <title>Extensive sampling of basidiomycete genomes demonstrates inadequacy of the white-rot/brown-rot paradigm for wood decay fungi.</title>
        <authorList>
            <person name="Riley R."/>
            <person name="Salamov A.A."/>
            <person name="Brown D.W."/>
            <person name="Nagy L.G."/>
            <person name="Floudas D."/>
            <person name="Held B.W."/>
            <person name="Levasseur A."/>
            <person name="Lombard V."/>
            <person name="Morin E."/>
            <person name="Otillar R."/>
            <person name="Lindquist E.A."/>
            <person name="Sun H."/>
            <person name="LaButti K.M."/>
            <person name="Schmutz J."/>
            <person name="Jabbour D."/>
            <person name="Luo H."/>
            <person name="Baker S.E."/>
            <person name="Pisabarro A.G."/>
            <person name="Walton J.D."/>
            <person name="Blanchette R.A."/>
            <person name="Henrissat B."/>
            <person name="Martin F."/>
            <person name="Cullen D."/>
            <person name="Hibbett D.S."/>
            <person name="Grigoriev I.V."/>
        </authorList>
    </citation>
    <scope>NUCLEOTIDE SEQUENCE [LARGE SCALE GENOMIC DNA]</scope>
    <source>
        <strain evidence="3">CBS 339.88</strain>
    </source>
</reference>
<organism evidence="2 3">
    <name type="scientific">Galerina marginata (strain CBS 339.88)</name>
    <dbReference type="NCBI Taxonomy" id="685588"/>
    <lineage>
        <taxon>Eukaryota</taxon>
        <taxon>Fungi</taxon>
        <taxon>Dikarya</taxon>
        <taxon>Basidiomycota</taxon>
        <taxon>Agaricomycotina</taxon>
        <taxon>Agaricomycetes</taxon>
        <taxon>Agaricomycetidae</taxon>
        <taxon>Agaricales</taxon>
        <taxon>Agaricineae</taxon>
        <taxon>Strophariaceae</taxon>
        <taxon>Galerina</taxon>
    </lineage>
</organism>